<dbReference type="GO" id="GO:0016301">
    <property type="term" value="F:kinase activity"/>
    <property type="evidence" value="ECO:0007669"/>
    <property type="project" value="UniProtKB-KW"/>
</dbReference>
<dbReference type="SMART" id="SM00100">
    <property type="entry name" value="cNMP"/>
    <property type="match status" value="1"/>
</dbReference>
<dbReference type="AlphaFoldDB" id="A0A1M5RM46"/>
<dbReference type="InterPro" id="IPR012318">
    <property type="entry name" value="HTH_CRP"/>
</dbReference>
<feature type="domain" description="HTH crp-type" evidence="5">
    <location>
        <begin position="131"/>
        <end position="198"/>
    </location>
</feature>
<keyword evidence="6" id="KW-0418">Kinase</keyword>
<name>A0A1M5RM46_9FLAO</name>
<dbReference type="PANTHER" id="PTHR24567">
    <property type="entry name" value="CRP FAMILY TRANSCRIPTIONAL REGULATORY PROTEIN"/>
    <property type="match status" value="1"/>
</dbReference>
<dbReference type="Gene3D" id="2.60.120.10">
    <property type="entry name" value="Jelly Rolls"/>
    <property type="match status" value="1"/>
</dbReference>
<dbReference type="OrthoDB" id="667966at2"/>
<evidence type="ECO:0000313" key="6">
    <source>
        <dbReference type="EMBL" id="SHH27291.1"/>
    </source>
</evidence>
<dbReference type="EMBL" id="FQWT01000003">
    <property type="protein sequence ID" value="SHH27291.1"/>
    <property type="molecule type" value="Genomic_DNA"/>
</dbReference>
<dbReference type="CDD" id="cd00038">
    <property type="entry name" value="CAP_ED"/>
    <property type="match status" value="1"/>
</dbReference>
<evidence type="ECO:0000259" key="4">
    <source>
        <dbReference type="PROSITE" id="PS50042"/>
    </source>
</evidence>
<dbReference type="GO" id="GO:0003677">
    <property type="term" value="F:DNA binding"/>
    <property type="evidence" value="ECO:0007669"/>
    <property type="project" value="UniProtKB-KW"/>
</dbReference>
<dbReference type="InterPro" id="IPR018490">
    <property type="entry name" value="cNMP-bd_dom_sf"/>
</dbReference>
<dbReference type="Gene3D" id="1.10.10.10">
    <property type="entry name" value="Winged helix-like DNA-binding domain superfamily/Winged helix DNA-binding domain"/>
    <property type="match status" value="1"/>
</dbReference>
<dbReference type="eggNOG" id="COG0664">
    <property type="taxonomic scope" value="Bacteria"/>
</dbReference>
<evidence type="ECO:0000256" key="2">
    <source>
        <dbReference type="ARBA" id="ARBA00023125"/>
    </source>
</evidence>
<dbReference type="Proteomes" id="UP000184047">
    <property type="component" value="Unassembled WGS sequence"/>
</dbReference>
<reference evidence="7" key="1">
    <citation type="submission" date="2016-11" db="EMBL/GenBank/DDBJ databases">
        <authorList>
            <person name="Varghese N."/>
            <person name="Submissions S."/>
        </authorList>
    </citation>
    <scope>NUCLEOTIDE SEQUENCE [LARGE SCALE GENOMIC DNA]</scope>
    <source>
        <strain evidence="7">DSM 19055</strain>
    </source>
</reference>
<evidence type="ECO:0000256" key="3">
    <source>
        <dbReference type="ARBA" id="ARBA00023163"/>
    </source>
</evidence>
<keyword evidence="1" id="KW-0805">Transcription regulation</keyword>
<dbReference type="RefSeq" id="WP_040995201.1">
    <property type="nucleotide sequence ID" value="NZ_FQWT01000003.1"/>
</dbReference>
<feature type="domain" description="Cyclic nucleotide-binding" evidence="4">
    <location>
        <begin position="16"/>
        <end position="106"/>
    </location>
</feature>
<dbReference type="InterPro" id="IPR014710">
    <property type="entry name" value="RmlC-like_jellyroll"/>
</dbReference>
<dbReference type="InterPro" id="IPR036390">
    <property type="entry name" value="WH_DNA-bd_sf"/>
</dbReference>
<dbReference type="SUPFAM" id="SSF51206">
    <property type="entry name" value="cAMP-binding domain-like"/>
    <property type="match status" value="1"/>
</dbReference>
<gene>
    <name evidence="6" type="ORF">SAMN05421866_2439</name>
</gene>
<dbReference type="Pfam" id="PF00027">
    <property type="entry name" value="cNMP_binding"/>
    <property type="match status" value="1"/>
</dbReference>
<evidence type="ECO:0000256" key="1">
    <source>
        <dbReference type="ARBA" id="ARBA00023015"/>
    </source>
</evidence>
<keyword evidence="2" id="KW-0238">DNA-binding</keyword>
<organism evidence="6 7">
    <name type="scientific">Chryseobacterium oranimense</name>
    <dbReference type="NCBI Taxonomy" id="421058"/>
    <lineage>
        <taxon>Bacteria</taxon>
        <taxon>Pseudomonadati</taxon>
        <taxon>Bacteroidota</taxon>
        <taxon>Flavobacteriia</taxon>
        <taxon>Flavobacteriales</taxon>
        <taxon>Weeksellaceae</taxon>
        <taxon>Chryseobacterium group</taxon>
        <taxon>Chryseobacterium</taxon>
    </lineage>
</organism>
<evidence type="ECO:0000313" key="7">
    <source>
        <dbReference type="Proteomes" id="UP000184047"/>
    </source>
</evidence>
<protein>
    <submittedName>
        <fullName evidence="6">cAMP-binding domain of CRP or a regulatory subunit of cAMP-dependent protein kinases</fullName>
    </submittedName>
</protein>
<dbReference type="SMART" id="SM00419">
    <property type="entry name" value="HTH_CRP"/>
    <property type="match status" value="1"/>
</dbReference>
<keyword evidence="7" id="KW-1185">Reference proteome</keyword>
<keyword evidence="3" id="KW-0804">Transcription</keyword>
<dbReference type="InterPro" id="IPR050397">
    <property type="entry name" value="Env_Response_Regulators"/>
</dbReference>
<dbReference type="InterPro" id="IPR000595">
    <property type="entry name" value="cNMP-bd_dom"/>
</dbReference>
<dbReference type="PROSITE" id="PS50042">
    <property type="entry name" value="CNMP_BINDING_3"/>
    <property type="match status" value="1"/>
</dbReference>
<dbReference type="Pfam" id="PF13545">
    <property type="entry name" value="HTH_Crp_2"/>
    <property type="match status" value="1"/>
</dbReference>
<proteinExistence type="predicted"/>
<dbReference type="SUPFAM" id="SSF46785">
    <property type="entry name" value="Winged helix' DNA-binding domain"/>
    <property type="match status" value="1"/>
</dbReference>
<sequence length="198" mass="23116">MVIDENILYSAGAEIRHYKPSEYLFNEGETPMYYYQITQGEVKLNNYNDEGKEFIQNILSEGHSCGEAILFINKPYPVNAQALTKCVILRLHKSAFFNLLNSSAELCMEISGFLSQRLYYKFVMMQNISSQSPMVRLKGLMDYLKSFHEDERPYSFMVPFTRQQMASLTGLRVETAIRTIKDMEKNKIVQIRDRKILY</sequence>
<dbReference type="InterPro" id="IPR036388">
    <property type="entry name" value="WH-like_DNA-bd_sf"/>
</dbReference>
<dbReference type="GO" id="GO:0005829">
    <property type="term" value="C:cytosol"/>
    <property type="evidence" value="ECO:0007669"/>
    <property type="project" value="TreeGrafter"/>
</dbReference>
<evidence type="ECO:0000259" key="5">
    <source>
        <dbReference type="PROSITE" id="PS51063"/>
    </source>
</evidence>
<dbReference type="STRING" id="421058.SAMN05421866_2439"/>
<accession>A0A1M5RM46</accession>
<keyword evidence="6" id="KW-0808">Transferase</keyword>
<dbReference type="PROSITE" id="PS51063">
    <property type="entry name" value="HTH_CRP_2"/>
    <property type="match status" value="1"/>
</dbReference>
<dbReference type="GO" id="GO:0003700">
    <property type="term" value="F:DNA-binding transcription factor activity"/>
    <property type="evidence" value="ECO:0007669"/>
    <property type="project" value="TreeGrafter"/>
</dbReference>
<dbReference type="PANTHER" id="PTHR24567:SF28">
    <property type="entry name" value="LISTERIOLYSIN REGULATORY PROTEIN"/>
    <property type="match status" value="1"/>
</dbReference>